<dbReference type="InterPro" id="IPR017907">
    <property type="entry name" value="Znf_RING_CS"/>
</dbReference>
<keyword evidence="3" id="KW-0862">Zinc</keyword>
<dbReference type="SUPFAM" id="SSF57850">
    <property type="entry name" value="RING/U-box"/>
    <property type="match status" value="1"/>
</dbReference>
<dbReference type="InterPro" id="IPR013083">
    <property type="entry name" value="Znf_RING/FYVE/PHD"/>
</dbReference>
<dbReference type="InterPro" id="IPR047126">
    <property type="entry name" value="RNF141-like"/>
</dbReference>
<evidence type="ECO:0000256" key="4">
    <source>
        <dbReference type="PROSITE-ProRule" id="PRU00175"/>
    </source>
</evidence>
<dbReference type="PROSITE" id="PS50089">
    <property type="entry name" value="ZF_RING_2"/>
    <property type="match status" value="1"/>
</dbReference>
<dbReference type="InterPro" id="IPR001841">
    <property type="entry name" value="Znf_RING"/>
</dbReference>
<dbReference type="PROSITE" id="PS00518">
    <property type="entry name" value="ZF_RING_1"/>
    <property type="match status" value="1"/>
</dbReference>
<dbReference type="AlphaFoldDB" id="A0A2J6R4J0"/>
<dbReference type="STRING" id="1149755.A0A2J6R4J0"/>
<proteinExistence type="predicted"/>
<evidence type="ECO:0000313" key="6">
    <source>
        <dbReference type="EMBL" id="PMD33430.1"/>
    </source>
</evidence>
<dbReference type="SMART" id="SM00184">
    <property type="entry name" value="RING"/>
    <property type="match status" value="1"/>
</dbReference>
<evidence type="ECO:0000256" key="1">
    <source>
        <dbReference type="ARBA" id="ARBA00022723"/>
    </source>
</evidence>
<reference evidence="6 7" key="1">
    <citation type="submission" date="2016-04" db="EMBL/GenBank/DDBJ databases">
        <title>A degradative enzymes factory behind the ericoid mycorrhizal symbiosis.</title>
        <authorList>
            <consortium name="DOE Joint Genome Institute"/>
            <person name="Martino E."/>
            <person name="Morin E."/>
            <person name="Grelet G."/>
            <person name="Kuo A."/>
            <person name="Kohler A."/>
            <person name="Daghino S."/>
            <person name="Barry K."/>
            <person name="Choi C."/>
            <person name="Cichocki N."/>
            <person name="Clum A."/>
            <person name="Copeland A."/>
            <person name="Hainaut M."/>
            <person name="Haridas S."/>
            <person name="Labutti K."/>
            <person name="Lindquist E."/>
            <person name="Lipzen A."/>
            <person name="Khouja H.-R."/>
            <person name="Murat C."/>
            <person name="Ohm R."/>
            <person name="Olson A."/>
            <person name="Spatafora J."/>
            <person name="Veneault-Fourrey C."/>
            <person name="Henrissat B."/>
            <person name="Grigoriev I."/>
            <person name="Martin F."/>
            <person name="Perotto S."/>
        </authorList>
    </citation>
    <scope>NUCLEOTIDE SEQUENCE [LARGE SCALE GENOMIC DNA]</scope>
    <source>
        <strain evidence="6 7">F</strain>
    </source>
</reference>
<dbReference type="Proteomes" id="UP000235786">
    <property type="component" value="Unassembled WGS sequence"/>
</dbReference>
<dbReference type="EMBL" id="KZ613956">
    <property type="protein sequence ID" value="PMD33430.1"/>
    <property type="molecule type" value="Genomic_DNA"/>
</dbReference>
<keyword evidence="2 4" id="KW-0863">Zinc-finger</keyword>
<dbReference type="CDD" id="cd16449">
    <property type="entry name" value="RING-HC"/>
    <property type="match status" value="1"/>
</dbReference>
<dbReference type="Gene3D" id="3.30.40.10">
    <property type="entry name" value="Zinc/RING finger domain, C3HC4 (zinc finger)"/>
    <property type="match status" value="1"/>
</dbReference>
<dbReference type="Pfam" id="PF13639">
    <property type="entry name" value="zf-RING_2"/>
    <property type="match status" value="1"/>
</dbReference>
<feature type="domain" description="RING-type" evidence="5">
    <location>
        <begin position="207"/>
        <end position="254"/>
    </location>
</feature>
<evidence type="ECO:0000256" key="2">
    <source>
        <dbReference type="ARBA" id="ARBA00022771"/>
    </source>
</evidence>
<dbReference type="OrthoDB" id="6270329at2759"/>
<evidence type="ECO:0000259" key="5">
    <source>
        <dbReference type="PROSITE" id="PS50089"/>
    </source>
</evidence>
<sequence length="297" mass="34149">MCRQYQIKFYACGHVENSDLWTFPCLAAHAKFEMIVIKRPQHCFQCLKQEQMPEWQRYVAEDLVPNLPEATRLFEQILSHHERHPDGPQHFDKADIEALASMNPRLSDEDRRFIRDLEERLDAALWVEKENVQDHRTLKDKRNMILQLRFAHLTARVERAAYIAHNNARIFWAKGELQSRIDLRVRAVLQDVSDEEIEALDEDDKNCSICYSRLQNNGPHPGRVPRRLPCGHILCLDCAHGWLGADPGTCPSCRADFDLAPGHATDFMAVVGPVLAAVARDMADPPTPWWVVMLRAA</sequence>
<accession>A0A2J6R4J0</accession>
<dbReference type="PANTHER" id="PTHR12109">
    <property type="entry name" value="RING FINGER PROTEIN 141-RELATED"/>
    <property type="match status" value="1"/>
</dbReference>
<gene>
    <name evidence="6" type="ORF">L207DRAFT_535455</name>
</gene>
<dbReference type="GO" id="GO:0008270">
    <property type="term" value="F:zinc ion binding"/>
    <property type="evidence" value="ECO:0007669"/>
    <property type="project" value="UniProtKB-KW"/>
</dbReference>
<keyword evidence="1" id="KW-0479">Metal-binding</keyword>
<organism evidence="6 7">
    <name type="scientific">Hyaloscypha variabilis (strain UAMH 11265 / GT02V1 / F)</name>
    <name type="common">Meliniomyces variabilis</name>
    <dbReference type="NCBI Taxonomy" id="1149755"/>
    <lineage>
        <taxon>Eukaryota</taxon>
        <taxon>Fungi</taxon>
        <taxon>Dikarya</taxon>
        <taxon>Ascomycota</taxon>
        <taxon>Pezizomycotina</taxon>
        <taxon>Leotiomycetes</taxon>
        <taxon>Helotiales</taxon>
        <taxon>Hyaloscyphaceae</taxon>
        <taxon>Hyaloscypha</taxon>
        <taxon>Hyaloscypha variabilis</taxon>
    </lineage>
</organism>
<protein>
    <recommendedName>
        <fullName evidence="5">RING-type domain-containing protein</fullName>
    </recommendedName>
</protein>
<evidence type="ECO:0000313" key="7">
    <source>
        <dbReference type="Proteomes" id="UP000235786"/>
    </source>
</evidence>
<keyword evidence="7" id="KW-1185">Reference proteome</keyword>
<name>A0A2J6R4J0_HYAVF</name>
<evidence type="ECO:0000256" key="3">
    <source>
        <dbReference type="ARBA" id="ARBA00022833"/>
    </source>
</evidence>